<keyword evidence="1" id="KW-0732">Signal</keyword>
<dbReference type="EMBL" id="FONY01000006">
    <property type="protein sequence ID" value="SFE75377.1"/>
    <property type="molecule type" value="Genomic_DNA"/>
</dbReference>
<evidence type="ECO:0000256" key="1">
    <source>
        <dbReference type="SAM" id="SignalP"/>
    </source>
</evidence>
<proteinExistence type="predicted"/>
<dbReference type="PANTHER" id="PTHR31157:SF1">
    <property type="entry name" value="SCP DOMAIN-CONTAINING PROTEIN"/>
    <property type="match status" value="1"/>
</dbReference>
<dbReference type="STRING" id="1003.SAMN04488541_100660"/>
<feature type="domain" description="SCP" evidence="2">
    <location>
        <begin position="99"/>
        <end position="212"/>
    </location>
</feature>
<dbReference type="Proteomes" id="UP000199513">
    <property type="component" value="Unassembled WGS sequence"/>
</dbReference>
<dbReference type="SUPFAM" id="SSF55797">
    <property type="entry name" value="PR-1-like"/>
    <property type="match status" value="1"/>
</dbReference>
<dbReference type="Gene3D" id="3.40.33.10">
    <property type="entry name" value="CAP"/>
    <property type="match status" value="1"/>
</dbReference>
<dbReference type="RefSeq" id="WP_091540975.1">
    <property type="nucleotide sequence ID" value="NZ_FONY01000006.1"/>
</dbReference>
<dbReference type="CDD" id="cd05379">
    <property type="entry name" value="CAP_bacterial"/>
    <property type="match status" value="1"/>
</dbReference>
<dbReference type="InterPro" id="IPR035940">
    <property type="entry name" value="CAP_sf"/>
</dbReference>
<dbReference type="InterPro" id="IPR014044">
    <property type="entry name" value="CAP_dom"/>
</dbReference>
<keyword evidence="4" id="KW-1185">Reference proteome</keyword>
<dbReference type="OrthoDB" id="7550377at2"/>
<accession>A0A1I2D495</accession>
<evidence type="ECO:0000313" key="3">
    <source>
        <dbReference type="EMBL" id="SFE75377.1"/>
    </source>
</evidence>
<protein>
    <submittedName>
        <fullName evidence="3">Cysteine-rich secretory protein family protein</fullName>
    </submittedName>
</protein>
<feature type="signal peptide" evidence="1">
    <location>
        <begin position="1"/>
        <end position="23"/>
    </location>
</feature>
<evidence type="ECO:0000259" key="2">
    <source>
        <dbReference type="Pfam" id="PF00188"/>
    </source>
</evidence>
<dbReference type="Pfam" id="PF00188">
    <property type="entry name" value="CAP"/>
    <property type="match status" value="1"/>
</dbReference>
<gene>
    <name evidence="3" type="ORF">SAMN04488541_100660</name>
</gene>
<sequence>MNGRFLSILVLHLLLSPNLFLFAQDKEKFVEWTEIEIELANTAKDNKKLTKEEKRVVYLTNLCRINGKKFTLTYLKEYCQKNKLNHRKGNIASLIKDLQKVRMPPLIVLPELCDAATFHAKDMGETGQVSHNSSDGTDFSDRMKSFTGAIYGLGENCSYGHDKAENIIMQLLIDDGVPSLGHRKNILNKDYRSIGVSIQRHKTYKYNCVMDFSTSKKIEK</sequence>
<reference evidence="3 4" key="1">
    <citation type="submission" date="2016-10" db="EMBL/GenBank/DDBJ databases">
        <authorList>
            <person name="de Groot N.N."/>
        </authorList>
    </citation>
    <scope>NUCLEOTIDE SEQUENCE [LARGE SCALE GENOMIC DNA]</scope>
    <source>
        <strain>GEY</strain>
        <strain evidence="4">DSM 9560</strain>
    </source>
</reference>
<organism evidence="3 4">
    <name type="scientific">Thermoflexibacter ruber</name>
    <dbReference type="NCBI Taxonomy" id="1003"/>
    <lineage>
        <taxon>Bacteria</taxon>
        <taxon>Pseudomonadati</taxon>
        <taxon>Bacteroidota</taxon>
        <taxon>Cytophagia</taxon>
        <taxon>Cytophagales</taxon>
        <taxon>Thermoflexibacteraceae</taxon>
        <taxon>Thermoflexibacter</taxon>
    </lineage>
</organism>
<dbReference type="PANTHER" id="PTHR31157">
    <property type="entry name" value="SCP DOMAIN-CONTAINING PROTEIN"/>
    <property type="match status" value="1"/>
</dbReference>
<evidence type="ECO:0000313" key="4">
    <source>
        <dbReference type="Proteomes" id="UP000199513"/>
    </source>
</evidence>
<name>A0A1I2D495_9BACT</name>
<dbReference type="AlphaFoldDB" id="A0A1I2D495"/>
<feature type="chain" id="PRO_5011784491" evidence="1">
    <location>
        <begin position="24"/>
        <end position="220"/>
    </location>
</feature>